<sequence>MRNTPDEALRSAHGRVYKCLAWAKRQTNNIYNGKHEHKETPGGWPISNCKGLWKNLCSKYPATLEPSSEVAFPDLCALRRHGRWYPARLKAAYSDFRKMLLQGICKNKKQRGKNKNAKSRRKKKKKKNISTSLPGRAAAITPKLPVQKSANISQFAQ</sequence>
<feature type="region of interest" description="Disordered" evidence="1">
    <location>
        <begin position="107"/>
        <end position="142"/>
    </location>
</feature>
<dbReference type="EMBL" id="JARKIE010000118">
    <property type="protein sequence ID" value="KAJ7681436.1"/>
    <property type="molecule type" value="Genomic_DNA"/>
</dbReference>
<evidence type="ECO:0000256" key="1">
    <source>
        <dbReference type="SAM" id="MobiDB-lite"/>
    </source>
</evidence>
<comment type="caution">
    <text evidence="2">The sequence shown here is derived from an EMBL/GenBank/DDBJ whole genome shotgun (WGS) entry which is preliminary data.</text>
</comment>
<proteinExistence type="predicted"/>
<name>A0AAD7D6Z6_MYCRO</name>
<dbReference type="Proteomes" id="UP001221757">
    <property type="component" value="Unassembled WGS sequence"/>
</dbReference>
<gene>
    <name evidence="2" type="ORF">B0H17DRAFT_1138468</name>
</gene>
<evidence type="ECO:0000313" key="2">
    <source>
        <dbReference type="EMBL" id="KAJ7681436.1"/>
    </source>
</evidence>
<reference evidence="2" key="1">
    <citation type="submission" date="2023-03" db="EMBL/GenBank/DDBJ databases">
        <title>Massive genome expansion in bonnet fungi (Mycena s.s.) driven by repeated elements and novel gene families across ecological guilds.</title>
        <authorList>
            <consortium name="Lawrence Berkeley National Laboratory"/>
            <person name="Harder C.B."/>
            <person name="Miyauchi S."/>
            <person name="Viragh M."/>
            <person name="Kuo A."/>
            <person name="Thoen E."/>
            <person name="Andreopoulos B."/>
            <person name="Lu D."/>
            <person name="Skrede I."/>
            <person name="Drula E."/>
            <person name="Henrissat B."/>
            <person name="Morin E."/>
            <person name="Kohler A."/>
            <person name="Barry K."/>
            <person name="LaButti K."/>
            <person name="Morin E."/>
            <person name="Salamov A."/>
            <person name="Lipzen A."/>
            <person name="Mereny Z."/>
            <person name="Hegedus B."/>
            <person name="Baldrian P."/>
            <person name="Stursova M."/>
            <person name="Weitz H."/>
            <person name="Taylor A."/>
            <person name="Grigoriev I.V."/>
            <person name="Nagy L.G."/>
            <person name="Martin F."/>
            <person name="Kauserud H."/>
        </authorList>
    </citation>
    <scope>NUCLEOTIDE SEQUENCE</scope>
    <source>
        <strain evidence="2">CBHHK067</strain>
    </source>
</reference>
<accession>A0AAD7D6Z6</accession>
<organism evidence="2 3">
    <name type="scientific">Mycena rosella</name>
    <name type="common">Pink bonnet</name>
    <name type="synonym">Agaricus rosellus</name>
    <dbReference type="NCBI Taxonomy" id="1033263"/>
    <lineage>
        <taxon>Eukaryota</taxon>
        <taxon>Fungi</taxon>
        <taxon>Dikarya</taxon>
        <taxon>Basidiomycota</taxon>
        <taxon>Agaricomycotina</taxon>
        <taxon>Agaricomycetes</taxon>
        <taxon>Agaricomycetidae</taxon>
        <taxon>Agaricales</taxon>
        <taxon>Marasmiineae</taxon>
        <taxon>Mycenaceae</taxon>
        <taxon>Mycena</taxon>
    </lineage>
</organism>
<dbReference type="AlphaFoldDB" id="A0AAD7D6Z6"/>
<feature type="compositionally biased region" description="Basic residues" evidence="1">
    <location>
        <begin position="107"/>
        <end position="128"/>
    </location>
</feature>
<protein>
    <submittedName>
        <fullName evidence="2">Uncharacterized protein</fullName>
    </submittedName>
</protein>
<keyword evidence="3" id="KW-1185">Reference proteome</keyword>
<evidence type="ECO:0000313" key="3">
    <source>
        <dbReference type="Proteomes" id="UP001221757"/>
    </source>
</evidence>